<proteinExistence type="predicted"/>
<dbReference type="GO" id="GO:0005886">
    <property type="term" value="C:plasma membrane"/>
    <property type="evidence" value="ECO:0007669"/>
    <property type="project" value="TreeGrafter"/>
</dbReference>
<dbReference type="Pfam" id="PF14703">
    <property type="entry name" value="PHM7_cyt"/>
    <property type="match status" value="1"/>
</dbReference>
<feature type="transmembrane region" description="Helical" evidence="2">
    <location>
        <begin position="86"/>
        <end position="107"/>
    </location>
</feature>
<keyword evidence="5" id="KW-1185">Reference proteome</keyword>
<dbReference type="EMBL" id="CAJJDN010000016">
    <property type="protein sequence ID" value="CAD8062591.1"/>
    <property type="molecule type" value="Genomic_DNA"/>
</dbReference>
<sequence length="809" mass="93294">MFNILKAKSILVQKKSEDTYDAFKRPPDFLFAERHGQACRFAEAEYEKVQLCACCGMPIQNEQLPLCCDKQDINFNGAGIPLYFEFIQFAAILLVTLGLISGIYNIITNIQGSTCELYSNTCSLNYYNKYALSNKANEYDIGLNVLDLISTIVIIGFTIYYRRWMNLTAIEVDNSVVTISDYSIQVSNLPLNATEQEIKDFFSKIEKKGVDKQLEIQKICLGYNIQEYTNLVNEKLTKEIQISNLIALEQAANLKDKLQKQVLEQEIAAINKQIDNFLSAFDQKFQFSGVAFITFNTSQEAQECRKFHNQTKIQLLFHQLYYCFKRKRQLIKFKGKTPYVVRAPEPGDIMWENLGEKPWKQISNQTWTNLATLLILGICFGAILGISIGQNSLYKNDTKNTYKSVAFMITILGLVASFIISLLNTIMAFTIKKLVFFEKPYTQTDFNISYANKLGMSQFINTAIIPLLVNLALQDEQLLVSLWKSGGLNSDVSLILIMNAIFPWVINLFDPFYIWKLIKRVKAKNQGNNCTLTQREANLLFEGTKSDLSQKYATIVKALMLTFFYAQLLPIGIPIALGFLLITYWVEKYLLLKRQARNAPLGKQLAEEMIDLYIELTLLLFAAGNCIWQKVVVGEIHPIVWTQLAVAGFQFLIPIDWIFEWFVQFQEAETTETYQQKKAQIWDDYSKRNPVTQQKSIEEWIKEQGGEQNQKVQGFLHKLEVKYQQDITEAQHKLIKKFVPKDLINSHYEIKKNQILPNNLEESEFLKQQRNNSKKADIRQAESIYFGKRETEFVQNQPQIKQADSFTYD</sequence>
<dbReference type="InterPro" id="IPR045122">
    <property type="entry name" value="Csc1-like"/>
</dbReference>
<dbReference type="Proteomes" id="UP000692954">
    <property type="component" value="Unassembled WGS sequence"/>
</dbReference>
<name>A0A8S1L7B5_9CILI</name>
<feature type="transmembrane region" description="Helical" evidence="2">
    <location>
        <begin position="558"/>
        <end position="586"/>
    </location>
</feature>
<evidence type="ECO:0000259" key="3">
    <source>
        <dbReference type="Pfam" id="PF14703"/>
    </source>
</evidence>
<feature type="transmembrane region" description="Helical" evidence="2">
    <location>
        <begin position="450"/>
        <end position="473"/>
    </location>
</feature>
<dbReference type="AlphaFoldDB" id="A0A8S1L7B5"/>
<dbReference type="OrthoDB" id="294286at2759"/>
<feature type="transmembrane region" description="Helical" evidence="2">
    <location>
        <begin position="493"/>
        <end position="515"/>
    </location>
</feature>
<evidence type="ECO:0000313" key="4">
    <source>
        <dbReference type="EMBL" id="CAD8062591.1"/>
    </source>
</evidence>
<feature type="domain" description="CSC1/OSCA1-like cytosolic" evidence="3">
    <location>
        <begin position="181"/>
        <end position="353"/>
    </location>
</feature>
<evidence type="ECO:0000313" key="5">
    <source>
        <dbReference type="Proteomes" id="UP000692954"/>
    </source>
</evidence>
<dbReference type="PANTHER" id="PTHR13018:SF83">
    <property type="entry name" value="RRM DOMAIN-CONTAINING PROTEIN"/>
    <property type="match status" value="1"/>
</dbReference>
<accession>A0A8S1L7B5</accession>
<reference evidence="4" key="1">
    <citation type="submission" date="2021-01" db="EMBL/GenBank/DDBJ databases">
        <authorList>
            <consortium name="Genoscope - CEA"/>
            <person name="William W."/>
        </authorList>
    </citation>
    <scope>NUCLEOTIDE SEQUENCE</scope>
</reference>
<feature type="transmembrane region" description="Helical" evidence="2">
    <location>
        <begin position="141"/>
        <end position="161"/>
    </location>
</feature>
<evidence type="ECO:0000256" key="1">
    <source>
        <dbReference type="SAM" id="Coils"/>
    </source>
</evidence>
<evidence type="ECO:0000256" key="2">
    <source>
        <dbReference type="SAM" id="Phobius"/>
    </source>
</evidence>
<protein>
    <recommendedName>
        <fullName evidence="3">CSC1/OSCA1-like cytosolic domain-containing protein</fullName>
    </recommendedName>
</protein>
<keyword evidence="2" id="KW-1133">Transmembrane helix</keyword>
<dbReference type="GO" id="GO:0005227">
    <property type="term" value="F:calcium-activated cation channel activity"/>
    <property type="evidence" value="ECO:0007669"/>
    <property type="project" value="InterPro"/>
</dbReference>
<gene>
    <name evidence="4" type="ORF">PSON_ATCC_30995.1.T0160419</name>
</gene>
<feature type="transmembrane region" description="Helical" evidence="2">
    <location>
        <begin position="367"/>
        <end position="386"/>
    </location>
</feature>
<keyword evidence="2" id="KW-0812">Transmembrane</keyword>
<dbReference type="InterPro" id="IPR027815">
    <property type="entry name" value="CSC1/OSCA1-like_cyt"/>
</dbReference>
<feature type="transmembrane region" description="Helical" evidence="2">
    <location>
        <begin position="406"/>
        <end position="429"/>
    </location>
</feature>
<keyword evidence="1" id="KW-0175">Coiled coil</keyword>
<feature type="coiled-coil region" evidence="1">
    <location>
        <begin position="248"/>
        <end position="280"/>
    </location>
</feature>
<comment type="caution">
    <text evidence="4">The sequence shown here is derived from an EMBL/GenBank/DDBJ whole genome shotgun (WGS) entry which is preliminary data.</text>
</comment>
<organism evidence="4 5">
    <name type="scientific">Paramecium sonneborni</name>
    <dbReference type="NCBI Taxonomy" id="65129"/>
    <lineage>
        <taxon>Eukaryota</taxon>
        <taxon>Sar</taxon>
        <taxon>Alveolata</taxon>
        <taxon>Ciliophora</taxon>
        <taxon>Intramacronucleata</taxon>
        <taxon>Oligohymenophorea</taxon>
        <taxon>Peniculida</taxon>
        <taxon>Parameciidae</taxon>
        <taxon>Paramecium</taxon>
    </lineage>
</organism>
<dbReference type="PANTHER" id="PTHR13018">
    <property type="entry name" value="PROBABLE MEMBRANE PROTEIN DUF221-RELATED"/>
    <property type="match status" value="1"/>
</dbReference>
<keyword evidence="2" id="KW-0472">Membrane</keyword>